<evidence type="ECO:0000313" key="2">
    <source>
        <dbReference type="EMBL" id="ATG73035.1"/>
    </source>
</evidence>
<gene>
    <name evidence="2" type="ORF">AN401_03490</name>
</gene>
<evidence type="ECO:0000313" key="3">
    <source>
        <dbReference type="Proteomes" id="UP000217763"/>
    </source>
</evidence>
<organism evidence="2 3">
    <name type="scientific">Zobellella denitrificans</name>
    <dbReference type="NCBI Taxonomy" id="347534"/>
    <lineage>
        <taxon>Bacteria</taxon>
        <taxon>Pseudomonadati</taxon>
        <taxon>Pseudomonadota</taxon>
        <taxon>Gammaproteobacteria</taxon>
        <taxon>Aeromonadales</taxon>
        <taxon>Aeromonadaceae</taxon>
        <taxon>Zobellella</taxon>
    </lineage>
</organism>
<dbReference type="InterPro" id="IPR036374">
    <property type="entry name" value="OxRdtase_Mopterin-bd_sf"/>
</dbReference>
<protein>
    <submittedName>
        <fullName evidence="2">Molybdopterin-binding protein</fullName>
    </submittedName>
</protein>
<keyword evidence="3" id="KW-1185">Reference proteome</keyword>
<dbReference type="KEGG" id="zdf:AN401_03490"/>
<dbReference type="AlphaFoldDB" id="A0A291HLM5"/>
<evidence type="ECO:0000256" key="1">
    <source>
        <dbReference type="SAM" id="SignalP"/>
    </source>
</evidence>
<dbReference type="EMBL" id="CP012621">
    <property type="protein sequence ID" value="ATG73035.1"/>
    <property type="molecule type" value="Genomic_DNA"/>
</dbReference>
<feature type="signal peptide" evidence="1">
    <location>
        <begin position="1"/>
        <end position="18"/>
    </location>
</feature>
<proteinExistence type="predicted"/>
<name>A0A291HLM5_9GAMM</name>
<keyword evidence="1" id="KW-0732">Signal</keyword>
<dbReference type="Gene3D" id="3.90.420.10">
    <property type="entry name" value="Oxidoreductase, molybdopterin-binding domain"/>
    <property type="match status" value="1"/>
</dbReference>
<sequence length="165" mass="19061">MKLIGLVLMLLLSWQGKAAEPVVLTIVGNIQLDGRSYERLDYTLAELQALPQADITTVHPWVEEARTYRGPELALLLERLFGHARVRTLYLEALNGFSVAVDWQKVAPFTPILAWQENDKVMSRRDKGPLWLMLPFDQVPELQQADFLHFMAWQLRQIRVHTEPM</sequence>
<dbReference type="SUPFAM" id="SSF56524">
    <property type="entry name" value="Oxidoreductase molybdopterin-binding domain"/>
    <property type="match status" value="1"/>
</dbReference>
<reference evidence="3" key="1">
    <citation type="submission" date="2015-09" db="EMBL/GenBank/DDBJ databases">
        <authorList>
            <person name="Shao Z."/>
            <person name="Wang L."/>
        </authorList>
    </citation>
    <scope>NUCLEOTIDE SEQUENCE [LARGE SCALE GENOMIC DNA]</scope>
    <source>
        <strain evidence="3">F13-1</strain>
    </source>
</reference>
<dbReference type="Proteomes" id="UP000217763">
    <property type="component" value="Chromosome"/>
</dbReference>
<dbReference type="RefSeq" id="WP_096778555.1">
    <property type="nucleotide sequence ID" value="NZ_CP012621.1"/>
</dbReference>
<feature type="chain" id="PRO_5012403378" evidence="1">
    <location>
        <begin position="19"/>
        <end position="165"/>
    </location>
</feature>
<accession>A0A291HLM5</accession>